<name>A0AAV4RUU4_9ARAC</name>
<accession>A0AAV4RUU4</accession>
<dbReference type="AlphaFoldDB" id="A0AAV4RUU4"/>
<evidence type="ECO:0000313" key="1">
    <source>
        <dbReference type="EMBL" id="GIY26093.1"/>
    </source>
</evidence>
<sequence>MGSEIEKSSPVSLVLFTPYHPFIDLGSSISCSMWVTCEGRVHEISGEPLSCTRCFLLLDDKGYLINQLGCGEGSEKCIRRNKERVWTRNQNMTTGEKLVLKEELMREKYFL</sequence>
<gene>
    <name evidence="1" type="ORF">CDAR_114051</name>
</gene>
<evidence type="ECO:0000313" key="2">
    <source>
        <dbReference type="Proteomes" id="UP001054837"/>
    </source>
</evidence>
<organism evidence="1 2">
    <name type="scientific">Caerostris darwini</name>
    <dbReference type="NCBI Taxonomy" id="1538125"/>
    <lineage>
        <taxon>Eukaryota</taxon>
        <taxon>Metazoa</taxon>
        <taxon>Ecdysozoa</taxon>
        <taxon>Arthropoda</taxon>
        <taxon>Chelicerata</taxon>
        <taxon>Arachnida</taxon>
        <taxon>Araneae</taxon>
        <taxon>Araneomorphae</taxon>
        <taxon>Entelegynae</taxon>
        <taxon>Araneoidea</taxon>
        <taxon>Araneidae</taxon>
        <taxon>Caerostris</taxon>
    </lineage>
</organism>
<protein>
    <recommendedName>
        <fullName evidence="3">LAGLIDADG homing endonuclease</fullName>
    </recommendedName>
</protein>
<dbReference type="Proteomes" id="UP001054837">
    <property type="component" value="Unassembled WGS sequence"/>
</dbReference>
<comment type="caution">
    <text evidence="1">The sequence shown here is derived from an EMBL/GenBank/DDBJ whole genome shotgun (WGS) entry which is preliminary data.</text>
</comment>
<keyword evidence="2" id="KW-1185">Reference proteome</keyword>
<reference evidence="1 2" key="1">
    <citation type="submission" date="2021-06" db="EMBL/GenBank/DDBJ databases">
        <title>Caerostris darwini draft genome.</title>
        <authorList>
            <person name="Kono N."/>
            <person name="Arakawa K."/>
        </authorList>
    </citation>
    <scope>NUCLEOTIDE SEQUENCE [LARGE SCALE GENOMIC DNA]</scope>
</reference>
<dbReference type="EMBL" id="BPLQ01006896">
    <property type="protein sequence ID" value="GIY26093.1"/>
    <property type="molecule type" value="Genomic_DNA"/>
</dbReference>
<evidence type="ECO:0008006" key="3">
    <source>
        <dbReference type="Google" id="ProtNLM"/>
    </source>
</evidence>
<proteinExistence type="predicted"/>